<feature type="chain" id="PRO_5037415272" evidence="1">
    <location>
        <begin position="33"/>
        <end position="127"/>
    </location>
</feature>
<accession>A0A939EG54</accession>
<evidence type="ECO:0000313" key="2">
    <source>
        <dbReference type="EMBL" id="MBN9671155.1"/>
    </source>
</evidence>
<gene>
    <name evidence="2" type="ORF">JF539_12490</name>
</gene>
<evidence type="ECO:0000313" key="3">
    <source>
        <dbReference type="Proteomes" id="UP000664096"/>
    </source>
</evidence>
<protein>
    <submittedName>
        <fullName evidence="2">Uncharacterized protein</fullName>
    </submittedName>
</protein>
<proteinExistence type="predicted"/>
<feature type="signal peptide" evidence="1">
    <location>
        <begin position="1"/>
        <end position="32"/>
    </location>
</feature>
<dbReference type="RefSeq" id="WP_207141005.1">
    <property type="nucleotide sequence ID" value="NZ_JAEKJZ010000002.1"/>
</dbReference>
<dbReference type="Proteomes" id="UP000664096">
    <property type="component" value="Unassembled WGS sequence"/>
</dbReference>
<organism evidence="2 3">
    <name type="scientific">Roseibium aggregatum</name>
    <dbReference type="NCBI Taxonomy" id="187304"/>
    <lineage>
        <taxon>Bacteria</taxon>
        <taxon>Pseudomonadati</taxon>
        <taxon>Pseudomonadota</taxon>
        <taxon>Alphaproteobacteria</taxon>
        <taxon>Hyphomicrobiales</taxon>
        <taxon>Stappiaceae</taxon>
        <taxon>Roseibium</taxon>
    </lineage>
</organism>
<dbReference type="PROSITE" id="PS51257">
    <property type="entry name" value="PROKAR_LIPOPROTEIN"/>
    <property type="match status" value="1"/>
</dbReference>
<sequence>MRRRLFDPVFSGKRLKSGLRLFAGAAAIFSLAACQQTPTVEDLLFAPTVSATRASIPSTYNTPYDCRSFTGSGWKGIASGRVDRFSGNFLFSNAGCFKTKAECQAYLNIMSGYIIQTRYLRCAPYSA</sequence>
<dbReference type="AlphaFoldDB" id="A0A939EG54"/>
<evidence type="ECO:0000256" key="1">
    <source>
        <dbReference type="SAM" id="SignalP"/>
    </source>
</evidence>
<dbReference type="EMBL" id="JAEKJZ010000002">
    <property type="protein sequence ID" value="MBN9671155.1"/>
    <property type="molecule type" value="Genomic_DNA"/>
</dbReference>
<comment type="caution">
    <text evidence="2">The sequence shown here is derived from an EMBL/GenBank/DDBJ whole genome shotgun (WGS) entry which is preliminary data.</text>
</comment>
<keyword evidence="1" id="KW-0732">Signal</keyword>
<reference evidence="2" key="1">
    <citation type="submission" date="2020-12" db="EMBL/GenBank/DDBJ databases">
        <title>Oil enriched cultivation method for isolating marine PHA-producing bacteria.</title>
        <authorList>
            <person name="Zheng W."/>
            <person name="Yu S."/>
            <person name="Huang Y."/>
        </authorList>
    </citation>
    <scope>NUCLEOTIDE SEQUENCE</scope>
    <source>
        <strain evidence="2">SY-2-12</strain>
    </source>
</reference>
<name>A0A939EG54_9HYPH</name>